<accession>A0A4R8C236</accession>
<dbReference type="PRINTS" id="PR00455">
    <property type="entry name" value="HTHTETR"/>
</dbReference>
<reference evidence="6 7" key="1">
    <citation type="submission" date="2019-03" db="EMBL/GenBank/DDBJ databases">
        <title>Genomic Encyclopedia of Type Strains, Phase III (KMG-III): the genomes of soil and plant-associated and newly described type strains.</title>
        <authorList>
            <person name="Whitman W."/>
        </authorList>
    </citation>
    <scope>NUCLEOTIDE SEQUENCE [LARGE SCALE GENOMIC DNA]</scope>
    <source>
        <strain evidence="6 7">VKM Ac-2573</strain>
    </source>
</reference>
<evidence type="ECO:0000256" key="1">
    <source>
        <dbReference type="ARBA" id="ARBA00023015"/>
    </source>
</evidence>
<keyword evidence="2 4" id="KW-0238">DNA-binding</keyword>
<keyword evidence="1" id="KW-0805">Transcription regulation</keyword>
<evidence type="ECO:0000313" key="6">
    <source>
        <dbReference type="EMBL" id="TDW69756.1"/>
    </source>
</evidence>
<evidence type="ECO:0000313" key="7">
    <source>
        <dbReference type="Proteomes" id="UP000295146"/>
    </source>
</evidence>
<protein>
    <submittedName>
        <fullName evidence="6">TetR family transcriptional regulator</fullName>
    </submittedName>
</protein>
<evidence type="ECO:0000259" key="5">
    <source>
        <dbReference type="PROSITE" id="PS50977"/>
    </source>
</evidence>
<dbReference type="Pfam" id="PF16925">
    <property type="entry name" value="TetR_C_13"/>
    <property type="match status" value="1"/>
</dbReference>
<sequence>MSLCRHLPSKSWRRPVYSCYGSFMASKESDTRQHILDVAQEVIAHSGYAASGLTVVLKHAAVPKGSFYHHFPSKDAFGEALMKNYFRTYLTTMDRIIADTSKTGTERTMDYWQWFYDVQTADDCQGQCLVVKLAAEVSDLSEAMRLELVDGTSQIIDRLEKLLTIARDDGSLPAGAVQTTVRELAQSQYDSWLGASVLTKVQRTPEPLQRAMAGTRRLLGV</sequence>
<gene>
    <name evidence="6" type="ORF">EV653_3784</name>
</gene>
<keyword evidence="3" id="KW-0804">Transcription</keyword>
<evidence type="ECO:0000256" key="2">
    <source>
        <dbReference type="ARBA" id="ARBA00023125"/>
    </source>
</evidence>
<dbReference type="Pfam" id="PF00440">
    <property type="entry name" value="TetR_N"/>
    <property type="match status" value="1"/>
</dbReference>
<evidence type="ECO:0000256" key="4">
    <source>
        <dbReference type="PROSITE-ProRule" id="PRU00335"/>
    </source>
</evidence>
<dbReference type="PROSITE" id="PS50977">
    <property type="entry name" value="HTH_TETR_2"/>
    <property type="match status" value="1"/>
</dbReference>
<evidence type="ECO:0000256" key="3">
    <source>
        <dbReference type="ARBA" id="ARBA00023163"/>
    </source>
</evidence>
<dbReference type="InterPro" id="IPR036271">
    <property type="entry name" value="Tet_transcr_reg_TetR-rel_C_sf"/>
</dbReference>
<dbReference type="SUPFAM" id="SSF46689">
    <property type="entry name" value="Homeodomain-like"/>
    <property type="match status" value="1"/>
</dbReference>
<dbReference type="Gene3D" id="1.10.357.10">
    <property type="entry name" value="Tetracycline Repressor, domain 2"/>
    <property type="match status" value="1"/>
</dbReference>
<dbReference type="InterPro" id="IPR001647">
    <property type="entry name" value="HTH_TetR"/>
</dbReference>
<keyword evidence="7" id="KW-1185">Reference proteome</keyword>
<dbReference type="Proteomes" id="UP000295146">
    <property type="component" value="Unassembled WGS sequence"/>
</dbReference>
<dbReference type="InterPro" id="IPR009057">
    <property type="entry name" value="Homeodomain-like_sf"/>
</dbReference>
<dbReference type="SUPFAM" id="SSF48498">
    <property type="entry name" value="Tetracyclin repressor-like, C-terminal domain"/>
    <property type="match status" value="1"/>
</dbReference>
<dbReference type="PANTHER" id="PTHR47506:SF6">
    <property type="entry name" value="HTH-TYPE TRANSCRIPTIONAL REPRESSOR NEMR"/>
    <property type="match status" value="1"/>
</dbReference>
<dbReference type="AlphaFoldDB" id="A0A4R8C236"/>
<organism evidence="6 7">
    <name type="scientific">Kribbella pratensis</name>
    <dbReference type="NCBI Taxonomy" id="2512112"/>
    <lineage>
        <taxon>Bacteria</taxon>
        <taxon>Bacillati</taxon>
        <taxon>Actinomycetota</taxon>
        <taxon>Actinomycetes</taxon>
        <taxon>Propionibacteriales</taxon>
        <taxon>Kribbellaceae</taxon>
        <taxon>Kribbella</taxon>
    </lineage>
</organism>
<dbReference type="GO" id="GO:0003677">
    <property type="term" value="F:DNA binding"/>
    <property type="evidence" value="ECO:0007669"/>
    <property type="project" value="UniProtKB-UniRule"/>
</dbReference>
<comment type="caution">
    <text evidence="6">The sequence shown here is derived from an EMBL/GenBank/DDBJ whole genome shotgun (WGS) entry which is preliminary data.</text>
</comment>
<dbReference type="EMBL" id="SODP01000002">
    <property type="protein sequence ID" value="TDW69756.1"/>
    <property type="molecule type" value="Genomic_DNA"/>
</dbReference>
<feature type="domain" description="HTH tetR-type" evidence="5">
    <location>
        <begin position="29"/>
        <end position="89"/>
    </location>
</feature>
<dbReference type="InterPro" id="IPR011075">
    <property type="entry name" value="TetR_C"/>
</dbReference>
<name>A0A4R8C236_9ACTN</name>
<dbReference type="PANTHER" id="PTHR47506">
    <property type="entry name" value="TRANSCRIPTIONAL REGULATORY PROTEIN"/>
    <property type="match status" value="1"/>
</dbReference>
<proteinExistence type="predicted"/>
<feature type="DNA-binding region" description="H-T-H motif" evidence="4">
    <location>
        <begin position="52"/>
        <end position="71"/>
    </location>
</feature>